<dbReference type="EMBL" id="MCFA01000002">
    <property type="protein sequence ID" value="ORY19516.1"/>
    <property type="molecule type" value="Genomic_DNA"/>
</dbReference>
<keyword evidence="2" id="KW-1185">Reference proteome</keyword>
<gene>
    <name evidence="1" type="ORF">BCR34DRAFT_132676</name>
</gene>
<name>A0A1Y2AAH2_9PLEO</name>
<protein>
    <submittedName>
        <fullName evidence="1">Uncharacterized protein</fullName>
    </submittedName>
</protein>
<proteinExistence type="predicted"/>
<comment type="caution">
    <text evidence="1">The sequence shown here is derived from an EMBL/GenBank/DDBJ whole genome shotgun (WGS) entry which is preliminary data.</text>
</comment>
<dbReference type="AlphaFoldDB" id="A0A1Y2AAH2"/>
<evidence type="ECO:0000313" key="1">
    <source>
        <dbReference type="EMBL" id="ORY19516.1"/>
    </source>
</evidence>
<evidence type="ECO:0000313" key="2">
    <source>
        <dbReference type="Proteomes" id="UP000193144"/>
    </source>
</evidence>
<sequence length="61" mass="6746">MLKMHAAAWWSSLGLGAFIFVPPVARGNSRISTNAHHELLFHLDSPLSVFVIIRPVLATNH</sequence>
<dbReference type="Proteomes" id="UP000193144">
    <property type="component" value="Unassembled WGS sequence"/>
</dbReference>
<organism evidence="1 2">
    <name type="scientific">Clohesyomyces aquaticus</name>
    <dbReference type="NCBI Taxonomy" id="1231657"/>
    <lineage>
        <taxon>Eukaryota</taxon>
        <taxon>Fungi</taxon>
        <taxon>Dikarya</taxon>
        <taxon>Ascomycota</taxon>
        <taxon>Pezizomycotina</taxon>
        <taxon>Dothideomycetes</taxon>
        <taxon>Pleosporomycetidae</taxon>
        <taxon>Pleosporales</taxon>
        <taxon>Lindgomycetaceae</taxon>
        <taxon>Clohesyomyces</taxon>
    </lineage>
</organism>
<accession>A0A1Y2AAH2</accession>
<reference evidence="1 2" key="1">
    <citation type="submission" date="2016-07" db="EMBL/GenBank/DDBJ databases">
        <title>Pervasive Adenine N6-methylation of Active Genes in Fungi.</title>
        <authorList>
            <consortium name="DOE Joint Genome Institute"/>
            <person name="Mondo S.J."/>
            <person name="Dannebaum R.O."/>
            <person name="Kuo R.C."/>
            <person name="Labutti K."/>
            <person name="Haridas S."/>
            <person name="Kuo A."/>
            <person name="Salamov A."/>
            <person name="Ahrendt S.R."/>
            <person name="Lipzen A."/>
            <person name="Sullivan W."/>
            <person name="Andreopoulos W.B."/>
            <person name="Clum A."/>
            <person name="Lindquist E."/>
            <person name="Daum C."/>
            <person name="Ramamoorthy G.K."/>
            <person name="Gryganskyi A."/>
            <person name="Culley D."/>
            <person name="Magnuson J.K."/>
            <person name="James T.Y."/>
            <person name="O'Malley M.A."/>
            <person name="Stajich J.E."/>
            <person name="Spatafora J.W."/>
            <person name="Visel A."/>
            <person name="Grigoriev I.V."/>
        </authorList>
    </citation>
    <scope>NUCLEOTIDE SEQUENCE [LARGE SCALE GENOMIC DNA]</scope>
    <source>
        <strain evidence="1 2">CBS 115471</strain>
    </source>
</reference>